<accession>A0A7S8RID6</accession>
<name>A0A7S8RID6_9MICO</name>
<keyword evidence="2" id="KW-1185">Reference proteome</keyword>
<dbReference type="EMBL" id="CP064760">
    <property type="protein sequence ID" value="QPE05297.1"/>
    <property type="molecule type" value="Genomic_DNA"/>
</dbReference>
<gene>
    <name evidence="1" type="ORF">IT882_04305</name>
</gene>
<proteinExistence type="predicted"/>
<dbReference type="RefSeq" id="WP_195693314.1">
    <property type="nucleotide sequence ID" value="NZ_CP064760.1"/>
</dbReference>
<dbReference type="KEGG" id="msf:IT882_04305"/>
<dbReference type="Proteomes" id="UP000594480">
    <property type="component" value="Chromosome"/>
</dbReference>
<evidence type="ECO:0000313" key="2">
    <source>
        <dbReference type="Proteomes" id="UP000594480"/>
    </source>
</evidence>
<evidence type="ECO:0000313" key="1">
    <source>
        <dbReference type="EMBL" id="QPE05297.1"/>
    </source>
</evidence>
<organism evidence="1 2">
    <name type="scientific">Microbacterium schleiferi</name>
    <dbReference type="NCBI Taxonomy" id="69362"/>
    <lineage>
        <taxon>Bacteria</taxon>
        <taxon>Bacillati</taxon>
        <taxon>Actinomycetota</taxon>
        <taxon>Actinomycetes</taxon>
        <taxon>Micrococcales</taxon>
        <taxon>Microbacteriaceae</taxon>
        <taxon>Microbacterium</taxon>
    </lineage>
</organism>
<reference evidence="1 2" key="1">
    <citation type="submission" date="2020-11" db="EMBL/GenBank/DDBJ databases">
        <title>Amino acid is mineralized and recycled by bacteria in oceanic microbiome.</title>
        <authorList>
            <person name="Zheng L.Y."/>
        </authorList>
    </citation>
    <scope>NUCLEOTIDE SEQUENCE [LARGE SCALE GENOMIC DNA]</scope>
    <source>
        <strain evidence="1 2">A32-1</strain>
    </source>
</reference>
<protein>
    <submittedName>
        <fullName evidence="1">Uncharacterized protein</fullName>
    </submittedName>
</protein>
<dbReference type="AlphaFoldDB" id="A0A7S8RID6"/>
<sequence length="126" mass="14436">MSITSEMFYRAECDELKCTRTIPDVDDHEASHWPLESVEEYLREPHEERDTEVFWFYEDGRTLCPEHHPDARPCASACNGGMVKVDGPPPTWPADREWSHPNHWESCPECHGVGFHTAPRSEGQGA</sequence>